<dbReference type="Proteomes" id="UP000267921">
    <property type="component" value="Unassembled WGS sequence"/>
</dbReference>
<evidence type="ECO:0000313" key="9">
    <source>
        <dbReference type="Proteomes" id="UP000186879"/>
    </source>
</evidence>
<dbReference type="PANTHER" id="PTHR43080">
    <property type="entry name" value="CBS DOMAIN-CONTAINING PROTEIN CBSX3, MITOCHONDRIAL"/>
    <property type="match status" value="1"/>
</dbReference>
<feature type="domain" description="CBS" evidence="5">
    <location>
        <begin position="102"/>
        <end position="154"/>
    </location>
</feature>
<dbReference type="OrthoDB" id="8919at2157"/>
<keyword evidence="1" id="KW-0028">Amino-acid biosynthesis</keyword>
<evidence type="ECO:0000313" key="11">
    <source>
        <dbReference type="Proteomes" id="UP000267921"/>
    </source>
</evidence>
<dbReference type="EMBL" id="FNMU01000006">
    <property type="protein sequence ID" value="SDW89362.1"/>
    <property type="molecule type" value="Genomic_DNA"/>
</dbReference>
<evidence type="ECO:0000259" key="5">
    <source>
        <dbReference type="PROSITE" id="PS51371"/>
    </source>
</evidence>
<dbReference type="RefSeq" id="WP_072561434.1">
    <property type="nucleotide sequence ID" value="NZ_CP017921.1"/>
</dbReference>
<dbReference type="AlphaFoldDB" id="A0A1L3Q289"/>
<dbReference type="Proteomes" id="UP000186879">
    <property type="component" value="Chromosome"/>
</dbReference>
<evidence type="ECO:0000313" key="6">
    <source>
        <dbReference type="EMBL" id="APH38996.1"/>
    </source>
</evidence>
<feature type="domain" description="CBS" evidence="5">
    <location>
        <begin position="7"/>
        <end position="64"/>
    </location>
</feature>
<keyword evidence="2 4" id="KW-0129">CBS domain</keyword>
<evidence type="ECO:0000256" key="1">
    <source>
        <dbReference type="ARBA" id="ARBA00022605"/>
    </source>
</evidence>
<dbReference type="EMBL" id="CP017921">
    <property type="protein sequence ID" value="APH38996.1"/>
    <property type="molecule type" value="Genomic_DNA"/>
</dbReference>
<keyword evidence="6" id="KW-0418">Kinase</keyword>
<dbReference type="EMBL" id="RJJG01000003">
    <property type="protein sequence ID" value="RNI09950.1"/>
    <property type="molecule type" value="Genomic_DNA"/>
</dbReference>
<evidence type="ECO:0000313" key="7">
    <source>
        <dbReference type="EMBL" id="RNI09950.1"/>
    </source>
</evidence>
<dbReference type="InterPro" id="IPR046342">
    <property type="entry name" value="CBS_dom_sf"/>
</dbReference>
<protein>
    <submittedName>
        <fullName evidence="7">CBS domain-containing protein</fullName>
    </submittedName>
    <submittedName>
        <fullName evidence="6">Histidine kinase</fullName>
    </submittedName>
</protein>
<evidence type="ECO:0000313" key="10">
    <source>
        <dbReference type="Proteomes" id="UP000198669"/>
    </source>
</evidence>
<keyword evidence="9" id="KW-1185">Reference proteome</keyword>
<organism evidence="6 9">
    <name type="scientific">Methanohalophilus halophilus</name>
    <dbReference type="NCBI Taxonomy" id="2177"/>
    <lineage>
        <taxon>Archaea</taxon>
        <taxon>Methanobacteriati</taxon>
        <taxon>Methanobacteriota</taxon>
        <taxon>Stenosarchaea group</taxon>
        <taxon>Methanomicrobia</taxon>
        <taxon>Methanosarcinales</taxon>
        <taxon>Methanosarcinaceae</taxon>
        <taxon>Methanohalophilus</taxon>
    </lineage>
</organism>
<evidence type="ECO:0000256" key="3">
    <source>
        <dbReference type="ARBA" id="ARBA00023167"/>
    </source>
</evidence>
<dbReference type="Proteomes" id="UP000198669">
    <property type="component" value="Unassembled WGS sequence"/>
</dbReference>
<dbReference type="CDD" id="cd04586">
    <property type="entry name" value="CBS_pair_BON_assoc"/>
    <property type="match status" value="1"/>
</dbReference>
<dbReference type="SMART" id="SM00116">
    <property type="entry name" value="CBS"/>
    <property type="match status" value="2"/>
</dbReference>
<reference evidence="7 11" key="3">
    <citation type="submission" date="2018-10" db="EMBL/GenBank/DDBJ databases">
        <title>Cultivation of a novel Methanohalophilus strain from Kebrit Deep of the Red Sea and a genomic comparison of members of the genus Methanohalophilus.</title>
        <authorList>
            <person name="Guan Y."/>
            <person name="Ngugi D.K."/>
            <person name="Stingl U."/>
        </authorList>
    </citation>
    <scope>NUCLEOTIDE SEQUENCE [LARGE SCALE GENOMIC DNA]</scope>
    <source>
        <strain evidence="7 11">DSM 3094</strain>
    </source>
</reference>
<dbReference type="SUPFAM" id="SSF54631">
    <property type="entry name" value="CBS-domain pair"/>
    <property type="match status" value="1"/>
</dbReference>
<dbReference type="InterPro" id="IPR000644">
    <property type="entry name" value="CBS_dom"/>
</dbReference>
<dbReference type="STRING" id="2177.BHR79_05480"/>
<reference evidence="6 9" key="1">
    <citation type="submission" date="2016-10" db="EMBL/GenBank/DDBJ databases">
        <title>Methanohalophilus halophilus.</title>
        <authorList>
            <person name="L'haridon S."/>
        </authorList>
    </citation>
    <scope>NUCLEOTIDE SEQUENCE [LARGE SCALE GENOMIC DNA]</scope>
    <source>
        <strain evidence="6 9">Z-7982</strain>
    </source>
</reference>
<gene>
    <name evidence="6" type="ORF">BHR79_05480</name>
    <name evidence="7" type="ORF">EFE40_04775</name>
    <name evidence="8" type="ORF">SAMN04515625_1803</name>
</gene>
<proteinExistence type="predicted"/>
<dbReference type="KEGG" id="mhaz:BHR79_05480"/>
<name>A0A1L3Q289_9EURY</name>
<dbReference type="GO" id="GO:0016301">
    <property type="term" value="F:kinase activity"/>
    <property type="evidence" value="ECO:0007669"/>
    <property type="project" value="UniProtKB-KW"/>
</dbReference>
<accession>A0A1L3Q289</accession>
<keyword evidence="3" id="KW-0486">Methionine biosynthesis</keyword>
<keyword evidence="6" id="KW-0808">Transferase</keyword>
<evidence type="ECO:0000256" key="4">
    <source>
        <dbReference type="PROSITE-ProRule" id="PRU00703"/>
    </source>
</evidence>
<reference evidence="8 10" key="2">
    <citation type="submission" date="2016-10" db="EMBL/GenBank/DDBJ databases">
        <authorList>
            <person name="de Groot N.N."/>
        </authorList>
    </citation>
    <scope>NUCLEOTIDE SEQUENCE [LARGE SCALE GENOMIC DNA]</scope>
    <source>
        <strain evidence="8 10">Z-7982</strain>
    </source>
</reference>
<dbReference type="Gene3D" id="3.10.580.10">
    <property type="entry name" value="CBS-domain"/>
    <property type="match status" value="1"/>
</dbReference>
<dbReference type="GO" id="GO:0009086">
    <property type="term" value="P:methionine biosynthetic process"/>
    <property type="evidence" value="ECO:0007669"/>
    <property type="project" value="UniProtKB-KW"/>
</dbReference>
<dbReference type="PANTHER" id="PTHR43080:SF2">
    <property type="entry name" value="CBS DOMAIN-CONTAINING PROTEIN"/>
    <property type="match status" value="1"/>
</dbReference>
<sequence>MLVKEIMNSDVIYCSPEDKVSDAARSLKDNDISGMPVVDNGKIVGILSEVDLLALLETPEHGDFWLPSPFEVIEIPIREYISWEDTKKMLSDVGSMPVSKIMRTGVFTISPEDSIEDASHLMSRHKINRLPVVENNKIAGIITRGDIIRGIGSL</sequence>
<evidence type="ECO:0000256" key="2">
    <source>
        <dbReference type="ARBA" id="ARBA00023122"/>
    </source>
</evidence>
<dbReference type="InterPro" id="IPR051257">
    <property type="entry name" value="Diverse_CBS-Domain"/>
</dbReference>
<dbReference type="PROSITE" id="PS51371">
    <property type="entry name" value="CBS"/>
    <property type="match status" value="2"/>
</dbReference>
<dbReference type="Pfam" id="PF00571">
    <property type="entry name" value="CBS"/>
    <property type="match status" value="2"/>
</dbReference>
<dbReference type="GeneID" id="30583195"/>
<evidence type="ECO:0000313" key="8">
    <source>
        <dbReference type="EMBL" id="SDW89362.1"/>
    </source>
</evidence>